<evidence type="ECO:0000313" key="1">
    <source>
        <dbReference type="EMBL" id="RIV32571.1"/>
    </source>
</evidence>
<comment type="caution">
    <text evidence="1">The sequence shown here is derived from an EMBL/GenBank/DDBJ whole genome shotgun (WGS) entry which is preliminary data.</text>
</comment>
<dbReference type="Gene3D" id="3.30.1660.10">
    <property type="entry name" value="Flavin-binding protein dodecin"/>
    <property type="match status" value="1"/>
</dbReference>
<dbReference type="EMBL" id="QXFH01000074">
    <property type="protein sequence ID" value="RIV32571.1"/>
    <property type="molecule type" value="Genomic_DNA"/>
</dbReference>
<sequence>MSVLKVIEILGNSTESFEDAIQNVIDEASKSVRNIKSVYIQDMQVSVKESRISEYRVNAKVTFGIVGD</sequence>
<dbReference type="SUPFAM" id="SSF89807">
    <property type="entry name" value="Dodecin-like"/>
    <property type="match status" value="1"/>
</dbReference>
<proteinExistence type="predicted"/>
<protein>
    <submittedName>
        <fullName evidence="1">Dodecin domain-containing protein</fullName>
    </submittedName>
</protein>
<dbReference type="InterPro" id="IPR036694">
    <property type="entry name" value="Dodecin-like_sf"/>
</dbReference>
<keyword evidence="2" id="KW-1185">Reference proteome</keyword>
<dbReference type="AlphaFoldDB" id="A0A3A1N8M9"/>
<dbReference type="RefSeq" id="WP_119608542.1">
    <property type="nucleotide sequence ID" value="NZ_QXFH01000074.1"/>
</dbReference>
<reference evidence="1 2" key="1">
    <citation type="submission" date="2018-08" db="EMBL/GenBank/DDBJ databases">
        <title>Proposal of Muricauda 72 sp.nov. and Muricauda NH166 sp.nov., isolated from seawater.</title>
        <authorList>
            <person name="Cheng H."/>
            <person name="Wu Y.-H."/>
            <person name="Guo L.-L."/>
            <person name="Xu X.-W."/>
        </authorList>
    </citation>
    <scope>NUCLEOTIDE SEQUENCE [LARGE SCALE GENOMIC DNA]</scope>
    <source>
        <strain evidence="1 2">KCTC 22173</strain>
    </source>
</reference>
<name>A0A3A1N8M9_9FLAO</name>
<dbReference type="InterPro" id="IPR009923">
    <property type="entry name" value="Dodecin"/>
</dbReference>
<accession>A0A3A1N8M9</accession>
<dbReference type="PANTHER" id="PTHR39324">
    <property type="entry name" value="CALCIUM DODECIN"/>
    <property type="match status" value="1"/>
</dbReference>
<dbReference type="Pfam" id="PF07311">
    <property type="entry name" value="Dodecin"/>
    <property type="match status" value="1"/>
</dbReference>
<dbReference type="InterPro" id="IPR025543">
    <property type="entry name" value="Dodecin-like"/>
</dbReference>
<evidence type="ECO:0000313" key="2">
    <source>
        <dbReference type="Proteomes" id="UP000266067"/>
    </source>
</evidence>
<organism evidence="1 2">
    <name type="scientific">Flagellimonas lutimaris</name>
    <dbReference type="NCBI Taxonomy" id="475082"/>
    <lineage>
        <taxon>Bacteria</taxon>
        <taxon>Pseudomonadati</taxon>
        <taxon>Bacteroidota</taxon>
        <taxon>Flavobacteriia</taxon>
        <taxon>Flavobacteriales</taxon>
        <taxon>Flavobacteriaceae</taxon>
        <taxon>Flagellimonas</taxon>
    </lineage>
</organism>
<gene>
    <name evidence="1" type="ORF">D2V08_12740</name>
</gene>
<dbReference type="Proteomes" id="UP000266067">
    <property type="component" value="Unassembled WGS sequence"/>
</dbReference>
<dbReference type="OrthoDB" id="1525133at2"/>
<dbReference type="PANTHER" id="PTHR39324:SF1">
    <property type="entry name" value="CALCIUM DODECIN"/>
    <property type="match status" value="1"/>
</dbReference>